<dbReference type="PROSITE" id="PS51257">
    <property type="entry name" value="PROKAR_LIPOPROTEIN"/>
    <property type="match status" value="1"/>
</dbReference>
<proteinExistence type="predicted"/>
<dbReference type="Proteomes" id="UP000308705">
    <property type="component" value="Unassembled WGS sequence"/>
</dbReference>
<evidence type="ECO:0000259" key="2">
    <source>
        <dbReference type="Pfam" id="PF00496"/>
    </source>
</evidence>
<dbReference type="CDD" id="cd08506">
    <property type="entry name" value="PBP2_clavulanate_OppA2"/>
    <property type="match status" value="1"/>
</dbReference>
<dbReference type="GO" id="GO:0043190">
    <property type="term" value="C:ATP-binding cassette (ABC) transporter complex"/>
    <property type="evidence" value="ECO:0007669"/>
    <property type="project" value="InterPro"/>
</dbReference>
<keyword evidence="1" id="KW-0732">Signal</keyword>
<name>A0A4U3M5W4_9ACTN</name>
<gene>
    <name evidence="3" type="ORF">FDA94_32850</name>
</gene>
<dbReference type="InterPro" id="IPR039424">
    <property type="entry name" value="SBP_5"/>
</dbReference>
<dbReference type="OrthoDB" id="5240629at2"/>
<evidence type="ECO:0000313" key="4">
    <source>
        <dbReference type="Proteomes" id="UP000308705"/>
    </source>
</evidence>
<dbReference type="Pfam" id="PF00496">
    <property type="entry name" value="SBP_bac_5"/>
    <property type="match status" value="1"/>
</dbReference>
<dbReference type="Gene3D" id="3.10.105.10">
    <property type="entry name" value="Dipeptide-binding Protein, Domain 3"/>
    <property type="match status" value="1"/>
</dbReference>
<dbReference type="GO" id="GO:0015833">
    <property type="term" value="P:peptide transport"/>
    <property type="evidence" value="ECO:0007669"/>
    <property type="project" value="TreeGrafter"/>
</dbReference>
<feature type="signal peptide" evidence="1">
    <location>
        <begin position="1"/>
        <end position="23"/>
    </location>
</feature>
<dbReference type="Gene3D" id="3.40.190.10">
    <property type="entry name" value="Periplasmic binding protein-like II"/>
    <property type="match status" value="1"/>
</dbReference>
<dbReference type="PANTHER" id="PTHR30290">
    <property type="entry name" value="PERIPLASMIC BINDING COMPONENT OF ABC TRANSPORTER"/>
    <property type="match status" value="1"/>
</dbReference>
<dbReference type="GO" id="GO:1904680">
    <property type="term" value="F:peptide transmembrane transporter activity"/>
    <property type="evidence" value="ECO:0007669"/>
    <property type="project" value="TreeGrafter"/>
</dbReference>
<sequence>MKKKALVVSAAGAVLALGLSACGGGGTSTPAATEGGGSTSAPSAGAAGFNAGLENVTNPSDAKGGTLKMAVTEDWDSIDPGDTYYGMSWNLLRIYGRPLVTYNPAPGAKGRELVPDLAESLGVSSDEGKTWTYKLRAGLKYEDGSPITSKDVKYAVLRQLDKETFVNGPTYFNDWLDLPKDFKSVYKTPDVNTDSAIETPDDQTIVFHLNKPYSGFDNFAALPATVPVPQAKDTGIKYRDHVMASGPYMFETVEQGSRYVLVRNPNWDPATDPIRKALPDKYEISLGVEANDLDNRIIAGDLHVDIAGTGVQPAALGSIQADPALRERADNPVSARTWYISILNDNPPLDNVECRKAVIYAADRVGLQNAYGGQLAGDIATSLMPSGIGGWKKLDLYPTGSGDEAKAKEALTACGQPNGFETTMTFRSDRPKEQAAAESMQQALAKVGIKLTLKGFPTSEYFTAYAGKPAYTKANGIGLATNGWGADWNDGFGFLSQIVDSRTIREAGNYNLSVKDPAIDALVDKAFGTSETAARDAVWGEIDQKVMEGAYVLPAVYAKGLLLRGKGVTNQFVTGAFDMYDYLALGVQQ</sequence>
<dbReference type="InterPro" id="IPR030678">
    <property type="entry name" value="Peptide/Ni-bd"/>
</dbReference>
<accession>A0A4U3M5W4</accession>
<dbReference type="AlphaFoldDB" id="A0A4U3M5W4"/>
<organism evidence="3 4">
    <name type="scientific">Herbidospora galbida</name>
    <dbReference type="NCBI Taxonomy" id="2575442"/>
    <lineage>
        <taxon>Bacteria</taxon>
        <taxon>Bacillati</taxon>
        <taxon>Actinomycetota</taxon>
        <taxon>Actinomycetes</taxon>
        <taxon>Streptosporangiales</taxon>
        <taxon>Streptosporangiaceae</taxon>
        <taxon>Herbidospora</taxon>
    </lineage>
</organism>
<dbReference type="RefSeq" id="WP_137250960.1">
    <property type="nucleotide sequence ID" value="NZ_SZQA01000043.1"/>
</dbReference>
<feature type="domain" description="Solute-binding protein family 5" evidence="2">
    <location>
        <begin position="112"/>
        <end position="501"/>
    </location>
</feature>
<reference evidence="3 4" key="1">
    <citation type="submission" date="2019-04" db="EMBL/GenBank/DDBJ databases">
        <title>Herbidospora sp. NEAU-GS14.nov., a novel actinomycete isolated from soil.</title>
        <authorList>
            <person name="Han L."/>
        </authorList>
    </citation>
    <scope>NUCLEOTIDE SEQUENCE [LARGE SCALE GENOMIC DNA]</scope>
    <source>
        <strain evidence="3 4">NEAU-GS14</strain>
    </source>
</reference>
<dbReference type="InterPro" id="IPR000914">
    <property type="entry name" value="SBP_5_dom"/>
</dbReference>
<keyword evidence="4" id="KW-1185">Reference proteome</keyword>
<dbReference type="EMBL" id="SZQA01000043">
    <property type="protein sequence ID" value="TKK83642.1"/>
    <property type="molecule type" value="Genomic_DNA"/>
</dbReference>
<dbReference type="GO" id="GO:0042597">
    <property type="term" value="C:periplasmic space"/>
    <property type="evidence" value="ECO:0007669"/>
    <property type="project" value="UniProtKB-ARBA"/>
</dbReference>
<comment type="caution">
    <text evidence="3">The sequence shown here is derived from an EMBL/GenBank/DDBJ whole genome shotgun (WGS) entry which is preliminary data.</text>
</comment>
<evidence type="ECO:0000256" key="1">
    <source>
        <dbReference type="SAM" id="SignalP"/>
    </source>
</evidence>
<dbReference type="PANTHER" id="PTHR30290:SF83">
    <property type="entry name" value="ABC TRANSPORTER SUBSTRATE-BINDING PROTEIN"/>
    <property type="match status" value="1"/>
</dbReference>
<dbReference type="PIRSF" id="PIRSF002741">
    <property type="entry name" value="MppA"/>
    <property type="match status" value="1"/>
</dbReference>
<dbReference type="SUPFAM" id="SSF53850">
    <property type="entry name" value="Periplasmic binding protein-like II"/>
    <property type="match status" value="1"/>
</dbReference>
<protein>
    <submittedName>
        <fullName evidence="3">ABC transporter substrate-binding protein</fullName>
    </submittedName>
</protein>
<feature type="chain" id="PRO_5038926376" evidence="1">
    <location>
        <begin position="24"/>
        <end position="589"/>
    </location>
</feature>
<evidence type="ECO:0000313" key="3">
    <source>
        <dbReference type="EMBL" id="TKK83642.1"/>
    </source>
</evidence>